<keyword evidence="3" id="KW-0812">Transmembrane</keyword>
<feature type="coiled-coil region" evidence="1">
    <location>
        <begin position="616"/>
        <end position="643"/>
    </location>
</feature>
<feature type="coiled-coil region" evidence="1">
    <location>
        <begin position="719"/>
        <end position="746"/>
    </location>
</feature>
<gene>
    <name evidence="4" type="ORF">P7228_14245</name>
</gene>
<keyword evidence="1" id="KW-0175">Coiled coil</keyword>
<evidence type="ECO:0000256" key="3">
    <source>
        <dbReference type="SAM" id="Phobius"/>
    </source>
</evidence>
<evidence type="ECO:0000256" key="1">
    <source>
        <dbReference type="SAM" id="Coils"/>
    </source>
</evidence>
<feature type="coiled-coil region" evidence="1">
    <location>
        <begin position="308"/>
        <end position="335"/>
    </location>
</feature>
<sequence length="875" mass="95994">MTGGSHIRAVGPEGAQEAQGTAVEGLADDTLALDEEWQEDWVEDTEDDSVRSHRGWILPSVALLALVGWTGFFGWAFRDEILAGGTAQQWVGWIINWSVPVLLIVSVWLLAMRHSRREAVRFADAAAALARESQALEGRLVIVNRELSLAREFLGAQSRDLESLGRVASERISTHASELQSLIHSNGAQVDSIASVSTTALENMQKLRDDLPVISNSAKDVSNQVGNAGRTAHEQLEKLVAGFERLNQFGLASGKQVDALSAKVETTITAFEEQVNRLDGIATERFDALKEKSEDFRVDLDSREIDALAAMRHRADELRSGLNDLRDEFAAEEDKSLTSLRARLGALRGEGETLSAKLREAEDHAFAALRQAKDRLHEEIVEVIANLDDLDAKALAAAQARVTALHEEAGRFDDLLAARDARFNEEIARRQDQFDTRETQASEALAQRMADLDDALTEREQAQIAQAERLAGHGAEIADKVEQLNTLFASVSAHASEAETRLSSGLTELDGRLAGQKANLDATERALSALTDSSIRLLEIIQSGARQTGTDLPKAIDAATATLGGFEDRAIMLRETLDDAGKRGAALSNYLITTQGNVEQVAKHIDNIHARQGEHSRDALAQLSSLQEVLGELEKNSERLTTHTSEKLQASIKALLDASHHAFTLLESNAEEVVDKAAQKIGSLASDAVQRSLRENSGAAIEDIEAAATKASQRGREIAIQLRDQLAKVNELAGNLEQRVTRAREIAEEQVDHDFARRMALITDSLNSNAIDIMQAMSRDVTDTEWASYLKGDRGIFTRRAVRLLDNSESREIVNLYESDENFREHVSRYIHDFEAMLRSLLSTRDGNALGVTILSSDMGKLYVALAQAIERLRN</sequence>
<feature type="region of interest" description="Disordered" evidence="2">
    <location>
        <begin position="1"/>
        <end position="21"/>
    </location>
</feature>
<name>A0ABY8FYQ4_9SPHN</name>
<evidence type="ECO:0000313" key="4">
    <source>
        <dbReference type="EMBL" id="WFL77134.1"/>
    </source>
</evidence>
<keyword evidence="5" id="KW-1185">Reference proteome</keyword>
<reference evidence="4 5" key="1">
    <citation type="submission" date="2023-03" db="EMBL/GenBank/DDBJ databases">
        <title>Altererythrobacter sp. CAU 1644 isolated from sand.</title>
        <authorList>
            <person name="Kim W."/>
        </authorList>
    </citation>
    <scope>NUCLEOTIDE SEQUENCE [LARGE SCALE GENOMIC DNA]</scope>
    <source>
        <strain evidence="4 5">CAU 1644</strain>
    </source>
</reference>
<dbReference type="RefSeq" id="WP_278015893.1">
    <property type="nucleotide sequence ID" value="NZ_CP121106.1"/>
</dbReference>
<evidence type="ECO:0000256" key="2">
    <source>
        <dbReference type="SAM" id="MobiDB-lite"/>
    </source>
</evidence>
<proteinExistence type="predicted"/>
<feature type="transmembrane region" description="Helical" evidence="3">
    <location>
        <begin position="56"/>
        <end position="78"/>
    </location>
</feature>
<accession>A0ABY8FYQ4</accession>
<keyword evidence="3" id="KW-0472">Membrane</keyword>
<evidence type="ECO:0000313" key="5">
    <source>
        <dbReference type="Proteomes" id="UP001215827"/>
    </source>
</evidence>
<feature type="transmembrane region" description="Helical" evidence="3">
    <location>
        <begin position="90"/>
        <end position="111"/>
    </location>
</feature>
<organism evidence="4 5">
    <name type="scientific">Altererythrobacter arenosus</name>
    <dbReference type="NCBI Taxonomy" id="3032592"/>
    <lineage>
        <taxon>Bacteria</taxon>
        <taxon>Pseudomonadati</taxon>
        <taxon>Pseudomonadota</taxon>
        <taxon>Alphaproteobacteria</taxon>
        <taxon>Sphingomonadales</taxon>
        <taxon>Erythrobacteraceae</taxon>
        <taxon>Altererythrobacter</taxon>
    </lineage>
</organism>
<dbReference type="Proteomes" id="UP001215827">
    <property type="component" value="Chromosome"/>
</dbReference>
<dbReference type="EMBL" id="CP121106">
    <property type="protein sequence ID" value="WFL77134.1"/>
    <property type="molecule type" value="Genomic_DNA"/>
</dbReference>
<protein>
    <submittedName>
        <fullName evidence="4">ATPase</fullName>
    </submittedName>
</protein>
<keyword evidence="3" id="KW-1133">Transmembrane helix</keyword>